<name>S7Z793_PENO1</name>
<accession>S7Z793</accession>
<gene>
    <name evidence="1" type="ORF">PDE_01351</name>
</gene>
<dbReference type="HOGENOM" id="CLU_1928331_0_0_1"/>
<dbReference type="Proteomes" id="UP000019376">
    <property type="component" value="Unassembled WGS sequence"/>
</dbReference>
<evidence type="ECO:0000313" key="2">
    <source>
        <dbReference type="Proteomes" id="UP000019376"/>
    </source>
</evidence>
<dbReference type="EMBL" id="KB644409">
    <property type="protein sequence ID" value="EPS26415.1"/>
    <property type="molecule type" value="Genomic_DNA"/>
</dbReference>
<organism evidence="1 2">
    <name type="scientific">Penicillium oxalicum (strain 114-2 / CGMCC 5302)</name>
    <name type="common">Penicillium decumbens</name>
    <dbReference type="NCBI Taxonomy" id="933388"/>
    <lineage>
        <taxon>Eukaryota</taxon>
        <taxon>Fungi</taxon>
        <taxon>Dikarya</taxon>
        <taxon>Ascomycota</taxon>
        <taxon>Pezizomycotina</taxon>
        <taxon>Eurotiomycetes</taxon>
        <taxon>Eurotiomycetidae</taxon>
        <taxon>Eurotiales</taxon>
        <taxon>Aspergillaceae</taxon>
        <taxon>Penicillium</taxon>
    </lineage>
</organism>
<reference evidence="1 2" key="1">
    <citation type="journal article" date="2013" name="PLoS ONE">
        <title>Genomic and secretomic analyses reveal unique features of the lignocellulolytic enzyme system of Penicillium decumbens.</title>
        <authorList>
            <person name="Liu G."/>
            <person name="Zhang L."/>
            <person name="Wei X."/>
            <person name="Zou G."/>
            <person name="Qin Y."/>
            <person name="Ma L."/>
            <person name="Li J."/>
            <person name="Zheng H."/>
            <person name="Wang S."/>
            <person name="Wang C."/>
            <person name="Xun L."/>
            <person name="Zhao G.-P."/>
            <person name="Zhou Z."/>
            <person name="Qu Y."/>
        </authorList>
    </citation>
    <scope>NUCLEOTIDE SEQUENCE [LARGE SCALE GENOMIC DNA]</scope>
    <source>
        <strain evidence="2">114-2 / CGMCC 5302</strain>
    </source>
</reference>
<keyword evidence="2" id="KW-1185">Reference proteome</keyword>
<dbReference type="AlphaFoldDB" id="S7Z793"/>
<protein>
    <submittedName>
        <fullName evidence="1">Uncharacterized protein</fullName>
    </submittedName>
</protein>
<evidence type="ECO:0000313" key="1">
    <source>
        <dbReference type="EMBL" id="EPS26415.1"/>
    </source>
</evidence>
<proteinExistence type="predicted"/>
<sequence>MDPLSFLRSCHRLNGKYEPLWATIPPGVSVREAPSQSGDAALQSSSLDGLLQISHNFSNGILVLDSDAGTSKGLQCVPSQIYLILFPVGISLSRRREKKKKEAFRSLHGLSKELHALQRGPLDKDLCDLPL</sequence>